<protein>
    <submittedName>
        <fullName evidence="1">Uncharacterized protein</fullName>
    </submittedName>
</protein>
<keyword evidence="2" id="KW-1185">Reference proteome</keyword>
<accession>A0ACD3R2Z0</accession>
<reference evidence="1" key="1">
    <citation type="submission" date="2018-11" db="EMBL/GenBank/DDBJ databases">
        <title>The sequence and de novo assembly of Larimichthys crocea genome using PacBio and Hi-C technologies.</title>
        <authorList>
            <person name="Xu P."/>
            <person name="Chen B."/>
            <person name="Zhou Z."/>
            <person name="Ke Q."/>
            <person name="Wu Y."/>
            <person name="Bai H."/>
            <person name="Pu F."/>
        </authorList>
    </citation>
    <scope>NUCLEOTIDE SEQUENCE</scope>
    <source>
        <tissue evidence="1">Muscle</tissue>
    </source>
</reference>
<evidence type="ECO:0000313" key="1">
    <source>
        <dbReference type="EMBL" id="TMS13765.1"/>
    </source>
</evidence>
<sequence>MFIIVDSDFHQIFIMFIMKTVLLISVLCVTLSVSAAAVVPVEEILTKETADVSLPVVPAEGVVSEETADVSVPAVEVADVEEEETELAASAVEVADVEEEETELAASVDDTANVEPAVLLKVNALRNAVPPPFVQEQASSHCPAGWHAHEKHCYLMVNLTYAWTNAEFLCQNIGASLASAHNLQENNFLKQMVWKAGFLSAWFGGYRFQGYWRWDDGTPFDYNNWYSHSSSHSYDCLYLNSQDTLGWSNDRCHLGRPFICSIKAIC</sequence>
<name>A0ACD3R2Z0_LARCR</name>
<dbReference type="Proteomes" id="UP000793456">
    <property type="component" value="Chromosome X"/>
</dbReference>
<proteinExistence type="predicted"/>
<gene>
    <name evidence="1" type="ORF">E3U43_022245</name>
</gene>
<dbReference type="EMBL" id="CM011683">
    <property type="protein sequence ID" value="TMS13765.1"/>
    <property type="molecule type" value="Genomic_DNA"/>
</dbReference>
<comment type="caution">
    <text evidence="1">The sequence shown here is derived from an EMBL/GenBank/DDBJ whole genome shotgun (WGS) entry which is preliminary data.</text>
</comment>
<organism evidence="1 2">
    <name type="scientific">Larimichthys crocea</name>
    <name type="common">Large yellow croaker</name>
    <name type="synonym">Pseudosciaena crocea</name>
    <dbReference type="NCBI Taxonomy" id="215358"/>
    <lineage>
        <taxon>Eukaryota</taxon>
        <taxon>Metazoa</taxon>
        <taxon>Chordata</taxon>
        <taxon>Craniata</taxon>
        <taxon>Vertebrata</taxon>
        <taxon>Euteleostomi</taxon>
        <taxon>Actinopterygii</taxon>
        <taxon>Neopterygii</taxon>
        <taxon>Teleostei</taxon>
        <taxon>Neoteleostei</taxon>
        <taxon>Acanthomorphata</taxon>
        <taxon>Eupercaria</taxon>
        <taxon>Sciaenidae</taxon>
        <taxon>Larimichthys</taxon>
    </lineage>
</organism>
<evidence type="ECO:0000313" key="2">
    <source>
        <dbReference type="Proteomes" id="UP000793456"/>
    </source>
</evidence>